<dbReference type="Proteomes" id="UP000242763">
    <property type="component" value="Unassembled WGS sequence"/>
</dbReference>
<dbReference type="RefSeq" id="WP_091518169.1">
    <property type="nucleotide sequence ID" value="NZ_FORF01000002.1"/>
</dbReference>
<organism evidence="1 2">
    <name type="scientific">Aquamicrobium aerolatum DSM 21857</name>
    <dbReference type="NCBI Taxonomy" id="1121003"/>
    <lineage>
        <taxon>Bacteria</taxon>
        <taxon>Pseudomonadati</taxon>
        <taxon>Pseudomonadota</taxon>
        <taxon>Alphaproteobacteria</taxon>
        <taxon>Hyphomicrobiales</taxon>
        <taxon>Phyllobacteriaceae</taxon>
        <taxon>Aerobium</taxon>
    </lineage>
</organism>
<evidence type="ECO:0000313" key="2">
    <source>
        <dbReference type="Proteomes" id="UP000242763"/>
    </source>
</evidence>
<dbReference type="OrthoDB" id="8085593at2"/>
<dbReference type="EMBL" id="FORF01000002">
    <property type="protein sequence ID" value="SFI45255.1"/>
    <property type="molecule type" value="Genomic_DNA"/>
</dbReference>
<accession>A0A1I3IB61</accession>
<evidence type="ECO:0000313" key="1">
    <source>
        <dbReference type="EMBL" id="SFI45255.1"/>
    </source>
</evidence>
<name>A0A1I3IB61_9HYPH</name>
<proteinExistence type="predicted"/>
<sequence length="78" mass="8840">MTFLLREQFGFTTIRAIGDYLRAHGSGHHWIEKDHGQLLIHVCDPRDEAFLRSRYSDLLDPLPPTPVTKIEASPVAGQ</sequence>
<reference evidence="2" key="1">
    <citation type="submission" date="2016-10" db="EMBL/GenBank/DDBJ databases">
        <authorList>
            <person name="Varghese N."/>
            <person name="Submissions S."/>
        </authorList>
    </citation>
    <scope>NUCLEOTIDE SEQUENCE [LARGE SCALE GENOMIC DNA]</scope>
    <source>
        <strain evidence="2">DSM 21857</strain>
    </source>
</reference>
<gene>
    <name evidence="1" type="ORF">SAMN03080618_00496</name>
</gene>
<dbReference type="STRING" id="1121003.SAMN03080618_00496"/>
<protein>
    <submittedName>
        <fullName evidence="1">Uncharacterized protein</fullName>
    </submittedName>
</protein>
<dbReference type="AlphaFoldDB" id="A0A1I3IB61"/>
<keyword evidence="2" id="KW-1185">Reference proteome</keyword>